<dbReference type="InterPro" id="IPR019775">
    <property type="entry name" value="WD40_repeat_CS"/>
</dbReference>
<evidence type="ECO:0000313" key="6">
    <source>
        <dbReference type="EMBL" id="HGF99494.1"/>
    </source>
</evidence>
<dbReference type="PANTHER" id="PTHR14604:SF4">
    <property type="entry name" value="F-BOX DOMAIN-CONTAINING PROTEIN"/>
    <property type="match status" value="1"/>
</dbReference>
<accession>A0A7C3VQE4</accession>
<feature type="domain" description="Protein kinase" evidence="5">
    <location>
        <begin position="34"/>
        <end position="302"/>
    </location>
</feature>
<dbReference type="InterPro" id="IPR000719">
    <property type="entry name" value="Prot_kinase_dom"/>
</dbReference>
<dbReference type="InterPro" id="IPR050995">
    <property type="entry name" value="WD-F-box_domain-protein"/>
</dbReference>
<dbReference type="PROSITE" id="PS50011">
    <property type="entry name" value="PROTEIN_KINASE_DOM"/>
    <property type="match status" value="1"/>
</dbReference>
<dbReference type="CDD" id="cd14014">
    <property type="entry name" value="STKc_PknB_like"/>
    <property type="match status" value="1"/>
</dbReference>
<proteinExistence type="predicted"/>
<dbReference type="InterPro" id="IPR020472">
    <property type="entry name" value="WD40_PAC1"/>
</dbReference>
<keyword evidence="2" id="KW-0677">Repeat</keyword>
<dbReference type="SMART" id="SM00220">
    <property type="entry name" value="S_TKc"/>
    <property type="match status" value="1"/>
</dbReference>
<dbReference type="PROSITE" id="PS50082">
    <property type="entry name" value="WD_REPEATS_2"/>
    <property type="match status" value="7"/>
</dbReference>
<dbReference type="Gene3D" id="3.30.200.20">
    <property type="entry name" value="Phosphorylase Kinase, domain 1"/>
    <property type="match status" value="1"/>
</dbReference>
<feature type="binding site" evidence="4">
    <location>
        <position position="64"/>
    </location>
    <ligand>
        <name>ATP</name>
        <dbReference type="ChEBI" id="CHEBI:30616"/>
    </ligand>
</feature>
<dbReference type="NCBIfam" id="NF045510">
    <property type="entry name" value="4Cys_prefix_kin"/>
    <property type="match status" value="1"/>
</dbReference>
<dbReference type="PRINTS" id="PR00320">
    <property type="entry name" value="GPROTEINBRPT"/>
</dbReference>
<gene>
    <name evidence="6" type="ORF">ENR15_02180</name>
</gene>
<evidence type="ECO:0000256" key="2">
    <source>
        <dbReference type="ARBA" id="ARBA00022737"/>
    </source>
</evidence>
<dbReference type="InterPro" id="IPR017441">
    <property type="entry name" value="Protein_kinase_ATP_BS"/>
</dbReference>
<evidence type="ECO:0000259" key="5">
    <source>
        <dbReference type="PROSITE" id="PS50011"/>
    </source>
</evidence>
<dbReference type="Pfam" id="PF00069">
    <property type="entry name" value="Pkinase"/>
    <property type="match status" value="1"/>
</dbReference>
<dbReference type="GO" id="GO:0005524">
    <property type="term" value="F:ATP binding"/>
    <property type="evidence" value="ECO:0007669"/>
    <property type="project" value="UniProtKB-UniRule"/>
</dbReference>
<keyword evidence="4" id="KW-0067">ATP-binding</keyword>
<reference evidence="6" key="1">
    <citation type="journal article" date="2020" name="mSystems">
        <title>Genome- and Community-Level Interaction Insights into Carbon Utilization and Element Cycling Functions of Hydrothermarchaeota in Hydrothermal Sediment.</title>
        <authorList>
            <person name="Zhou Z."/>
            <person name="Liu Y."/>
            <person name="Xu W."/>
            <person name="Pan J."/>
            <person name="Luo Z.H."/>
            <person name="Li M."/>
        </authorList>
    </citation>
    <scope>NUCLEOTIDE SEQUENCE [LARGE SCALE GENOMIC DNA]</scope>
    <source>
        <strain evidence="6">SpSt-374</strain>
    </source>
</reference>
<dbReference type="InterPro" id="IPR015943">
    <property type="entry name" value="WD40/YVTN_repeat-like_dom_sf"/>
</dbReference>
<feature type="repeat" description="WD" evidence="3">
    <location>
        <begin position="464"/>
        <end position="505"/>
    </location>
</feature>
<dbReference type="PROSITE" id="PS50294">
    <property type="entry name" value="WD_REPEATS_REGION"/>
    <property type="match status" value="7"/>
</dbReference>
<feature type="repeat" description="WD" evidence="3">
    <location>
        <begin position="592"/>
        <end position="627"/>
    </location>
</feature>
<evidence type="ECO:0000256" key="1">
    <source>
        <dbReference type="ARBA" id="ARBA00022574"/>
    </source>
</evidence>
<name>A0A7C3VQE4_9CYAN</name>
<evidence type="ECO:0000256" key="4">
    <source>
        <dbReference type="PROSITE-ProRule" id="PRU10141"/>
    </source>
</evidence>
<feature type="repeat" description="WD" evidence="3">
    <location>
        <begin position="550"/>
        <end position="591"/>
    </location>
</feature>
<dbReference type="InterPro" id="IPR011009">
    <property type="entry name" value="Kinase-like_dom_sf"/>
</dbReference>
<organism evidence="6">
    <name type="scientific">Planktothricoides sp. SpSt-374</name>
    <dbReference type="NCBI Taxonomy" id="2282167"/>
    <lineage>
        <taxon>Bacteria</taxon>
        <taxon>Bacillati</taxon>
        <taxon>Cyanobacteriota</taxon>
        <taxon>Cyanophyceae</taxon>
        <taxon>Oscillatoriophycideae</taxon>
        <taxon>Oscillatoriales</taxon>
        <taxon>Oscillatoriaceae</taxon>
        <taxon>Planktothricoides</taxon>
    </lineage>
</organism>
<dbReference type="PROSITE" id="PS00678">
    <property type="entry name" value="WD_REPEATS_1"/>
    <property type="match status" value="2"/>
</dbReference>
<dbReference type="InterPro" id="IPR001680">
    <property type="entry name" value="WD40_rpt"/>
</dbReference>
<dbReference type="SUPFAM" id="SSF50978">
    <property type="entry name" value="WD40 repeat-like"/>
    <property type="match status" value="1"/>
</dbReference>
<dbReference type="SUPFAM" id="SSF56112">
    <property type="entry name" value="Protein kinase-like (PK-like)"/>
    <property type="match status" value="1"/>
</dbReference>
<dbReference type="SMART" id="SM00320">
    <property type="entry name" value="WD40"/>
    <property type="match status" value="7"/>
</dbReference>
<dbReference type="CDD" id="cd00200">
    <property type="entry name" value="WD40"/>
    <property type="match status" value="1"/>
</dbReference>
<dbReference type="InterPro" id="IPR036322">
    <property type="entry name" value="WD40_repeat_dom_sf"/>
</dbReference>
<feature type="repeat" description="WD" evidence="3">
    <location>
        <begin position="422"/>
        <end position="463"/>
    </location>
</feature>
<protein>
    <recommendedName>
        <fullName evidence="5">Protein kinase domain-containing protein</fullName>
    </recommendedName>
</protein>
<dbReference type="AlphaFoldDB" id="A0A7C3VQE4"/>
<feature type="repeat" description="WD" evidence="3">
    <location>
        <begin position="508"/>
        <end position="549"/>
    </location>
</feature>
<dbReference type="Gene3D" id="2.130.10.10">
    <property type="entry name" value="YVTN repeat-like/Quinoprotein amine dehydrogenase"/>
    <property type="match status" value="3"/>
</dbReference>
<comment type="caution">
    <text evidence="6">The sequence shown here is derived from an EMBL/GenBank/DDBJ whole genome shotgun (WGS) entry which is preliminary data.</text>
</comment>
<evidence type="ECO:0000256" key="3">
    <source>
        <dbReference type="PROSITE-ProRule" id="PRU00221"/>
    </source>
</evidence>
<sequence length="627" mass="68441">MSYCFNITCPKPYNPDGSKFCQTCGAKLLLKQRYRAIQILGQGGMGRTFLAVDDDRLQAKCAIKQFLPMPEIQGNSQAMAKATQLFEQEARQLLQLGEQHPQIPALLAYFEEDKCLYLVQQLIPGQNLGQELAKQGPFSESQILDILKNLLPVLEFIHQQQVIHRDIKPENILRRSPDGQLVLIDFGVSKQVRGTSLGNTGTRTGTQGYAPVEQIRGGKAFPASDIYSLGVTCIELLTGATLDDLFDPIENRWVWRPYLRRLGTDVSESLSAVLDKMLQDSLKERYQSAAAVQKDLKYQPYTGLAPAPRTTVRPAATPNHHPAEPQNWQCLQTLTGHTEAVLSLAISPNGRILASGSADKTIHLWQVLESRVNPEPIHILKGHTAPVSALAMSPDGRILVSGSEDKTIKLWQIGTGFLLRTLTEHTGSVFALAISPDGRILASGSGDGTIKIWQLSGVKILHTLTNHSKSVLAIAISANGGILASGSEDKTVKIWQLGNSEPSFQGEITSHSQPVCALAFNPQQTILASASFDKTIQIWDVDAHSRLGNPKTHSIRFDCLAFSPDGKTIATGCEDKSIKLWDLEKGSLLRTLRGHTGAVSAVVFSPNGQTLFSAAGDKTIKIWRLVG</sequence>
<dbReference type="PANTHER" id="PTHR14604">
    <property type="entry name" value="WD40 REPEAT PF20"/>
    <property type="match status" value="1"/>
</dbReference>
<dbReference type="GO" id="GO:0004672">
    <property type="term" value="F:protein kinase activity"/>
    <property type="evidence" value="ECO:0007669"/>
    <property type="project" value="InterPro"/>
</dbReference>
<dbReference type="PROSITE" id="PS00107">
    <property type="entry name" value="PROTEIN_KINASE_ATP"/>
    <property type="match status" value="1"/>
</dbReference>
<dbReference type="Pfam" id="PF00400">
    <property type="entry name" value="WD40"/>
    <property type="match status" value="7"/>
</dbReference>
<keyword evidence="4" id="KW-0547">Nucleotide-binding</keyword>
<dbReference type="EMBL" id="DSPX01000017">
    <property type="protein sequence ID" value="HGF99494.1"/>
    <property type="molecule type" value="Genomic_DNA"/>
</dbReference>
<keyword evidence="1 3" id="KW-0853">WD repeat</keyword>
<feature type="repeat" description="WD" evidence="3">
    <location>
        <begin position="380"/>
        <end position="421"/>
    </location>
</feature>
<feature type="repeat" description="WD" evidence="3">
    <location>
        <begin position="334"/>
        <end position="367"/>
    </location>
</feature>
<dbReference type="Gene3D" id="1.10.510.10">
    <property type="entry name" value="Transferase(Phosphotransferase) domain 1"/>
    <property type="match status" value="1"/>
</dbReference>